<dbReference type="OMA" id="QNHCNIG"/>
<evidence type="ECO:0000256" key="1">
    <source>
        <dbReference type="ARBA" id="ARBA00010254"/>
    </source>
</evidence>
<evidence type="ECO:0000256" key="3">
    <source>
        <dbReference type="ARBA" id="ARBA00023274"/>
    </source>
</evidence>
<reference evidence="5" key="2">
    <citation type="submission" date="2009-11" db="EMBL/GenBank/DDBJ databases">
        <title>The Genome Sequence of Allomyces macrogynus strain ATCC 38327.</title>
        <authorList>
            <consortium name="The Broad Institute Genome Sequencing Platform"/>
            <person name="Russ C."/>
            <person name="Cuomo C."/>
            <person name="Shea T."/>
            <person name="Young S.K."/>
            <person name="Zeng Q."/>
            <person name="Koehrsen M."/>
            <person name="Haas B."/>
            <person name="Borodovsky M."/>
            <person name="Guigo R."/>
            <person name="Alvarado L."/>
            <person name="Berlin A."/>
            <person name="Borenstein D."/>
            <person name="Chen Z."/>
            <person name="Engels R."/>
            <person name="Freedman E."/>
            <person name="Gellesch M."/>
            <person name="Goldberg J."/>
            <person name="Griggs A."/>
            <person name="Gujja S."/>
            <person name="Heiman D."/>
            <person name="Hepburn T."/>
            <person name="Howarth C."/>
            <person name="Jen D."/>
            <person name="Larson L."/>
            <person name="Lewis B."/>
            <person name="Mehta T."/>
            <person name="Park D."/>
            <person name="Pearson M."/>
            <person name="Roberts A."/>
            <person name="Saif S."/>
            <person name="Shenoy N."/>
            <person name="Sisk P."/>
            <person name="Stolte C."/>
            <person name="Sykes S."/>
            <person name="Walk T."/>
            <person name="White J."/>
            <person name="Yandava C."/>
            <person name="Burger G."/>
            <person name="Gray M.W."/>
            <person name="Holland P.W.H."/>
            <person name="King N."/>
            <person name="Lang F.B.F."/>
            <person name="Roger A.J."/>
            <person name="Ruiz-Trillo I."/>
            <person name="Lander E."/>
            <person name="Nusbaum C."/>
        </authorList>
    </citation>
    <scope>NUCLEOTIDE SEQUENCE [LARGE SCALE GENOMIC DNA]</scope>
    <source>
        <strain evidence="5">ATCC 38327</strain>
    </source>
</reference>
<evidence type="ECO:0000313" key="5">
    <source>
        <dbReference type="Proteomes" id="UP000054350"/>
    </source>
</evidence>
<dbReference type="InterPro" id="IPR012340">
    <property type="entry name" value="NA-bd_OB-fold"/>
</dbReference>
<dbReference type="AlphaFoldDB" id="A0A0L0TBU3"/>
<sequence length="117" mass="13324">MVRQNFVGTVIKAMETGGVKVRVERHRLHPRVHKLVPFHKNFICVNPETKQAQLGDVVRITSIKPLNPVTYFSVTDVIKQGTRIRDPVTGELKAYLPDGFIKDYSKFAPARVKKARK</sequence>
<dbReference type="Pfam" id="PF00366">
    <property type="entry name" value="Ribosomal_S17"/>
    <property type="match status" value="1"/>
</dbReference>
<dbReference type="EMBL" id="GG745377">
    <property type="protein sequence ID" value="KNE72170.1"/>
    <property type="molecule type" value="Genomic_DNA"/>
</dbReference>
<dbReference type="VEuPathDB" id="FungiDB:AMAG_16657"/>
<evidence type="ECO:0000256" key="2">
    <source>
        <dbReference type="ARBA" id="ARBA00022980"/>
    </source>
</evidence>
<comment type="similarity">
    <text evidence="1">Belongs to the universal ribosomal protein uS17 family.</text>
</comment>
<dbReference type="InterPro" id="IPR000266">
    <property type="entry name" value="Ribosomal_uS17"/>
</dbReference>
<keyword evidence="3" id="KW-0687">Ribonucleoprotein</keyword>
<dbReference type="GO" id="GO:0005840">
    <property type="term" value="C:ribosome"/>
    <property type="evidence" value="ECO:0007669"/>
    <property type="project" value="UniProtKB-KW"/>
</dbReference>
<reference evidence="4 5" key="1">
    <citation type="submission" date="2009-11" db="EMBL/GenBank/DDBJ databases">
        <title>Annotation of Allomyces macrogynus ATCC 38327.</title>
        <authorList>
            <consortium name="The Broad Institute Genome Sequencing Platform"/>
            <person name="Russ C."/>
            <person name="Cuomo C."/>
            <person name="Burger G."/>
            <person name="Gray M.W."/>
            <person name="Holland P.W.H."/>
            <person name="King N."/>
            <person name="Lang F.B.F."/>
            <person name="Roger A.J."/>
            <person name="Ruiz-Trillo I."/>
            <person name="Young S.K."/>
            <person name="Zeng Q."/>
            <person name="Gargeya S."/>
            <person name="Fitzgerald M."/>
            <person name="Haas B."/>
            <person name="Abouelleil A."/>
            <person name="Alvarado L."/>
            <person name="Arachchi H.M."/>
            <person name="Berlin A."/>
            <person name="Chapman S.B."/>
            <person name="Gearin G."/>
            <person name="Goldberg J."/>
            <person name="Griggs A."/>
            <person name="Gujja S."/>
            <person name="Hansen M."/>
            <person name="Heiman D."/>
            <person name="Howarth C."/>
            <person name="Larimer J."/>
            <person name="Lui A."/>
            <person name="MacDonald P.J.P."/>
            <person name="McCowen C."/>
            <person name="Montmayeur A."/>
            <person name="Murphy C."/>
            <person name="Neiman D."/>
            <person name="Pearson M."/>
            <person name="Priest M."/>
            <person name="Roberts A."/>
            <person name="Saif S."/>
            <person name="Shea T."/>
            <person name="Sisk P."/>
            <person name="Stolte C."/>
            <person name="Sykes S."/>
            <person name="Wortman J."/>
            <person name="Nusbaum C."/>
            <person name="Birren B."/>
        </authorList>
    </citation>
    <scope>NUCLEOTIDE SEQUENCE [LARGE SCALE GENOMIC DNA]</scope>
    <source>
        <strain evidence="4 5">ATCC 38327</strain>
    </source>
</reference>
<dbReference type="SUPFAM" id="SSF50249">
    <property type="entry name" value="Nucleic acid-binding proteins"/>
    <property type="match status" value="1"/>
</dbReference>
<keyword evidence="2" id="KW-0689">Ribosomal protein</keyword>
<dbReference type="Gene3D" id="2.40.50.140">
    <property type="entry name" value="Nucleic acid-binding proteins"/>
    <property type="match status" value="1"/>
</dbReference>
<accession>A0A0L0TBU3</accession>
<dbReference type="OrthoDB" id="274752at2759"/>
<dbReference type="GO" id="GO:0003735">
    <property type="term" value="F:structural constituent of ribosome"/>
    <property type="evidence" value="ECO:0007669"/>
    <property type="project" value="InterPro"/>
</dbReference>
<name>A0A0L0TBU3_ALLM3</name>
<organism evidence="4 5">
    <name type="scientific">Allomyces macrogynus (strain ATCC 38327)</name>
    <name type="common">Allomyces javanicus var. macrogynus</name>
    <dbReference type="NCBI Taxonomy" id="578462"/>
    <lineage>
        <taxon>Eukaryota</taxon>
        <taxon>Fungi</taxon>
        <taxon>Fungi incertae sedis</taxon>
        <taxon>Blastocladiomycota</taxon>
        <taxon>Blastocladiomycetes</taxon>
        <taxon>Blastocladiales</taxon>
        <taxon>Blastocladiaceae</taxon>
        <taxon>Allomyces</taxon>
    </lineage>
</organism>
<dbReference type="Proteomes" id="UP000054350">
    <property type="component" value="Unassembled WGS sequence"/>
</dbReference>
<evidence type="ECO:0008006" key="6">
    <source>
        <dbReference type="Google" id="ProtNLM"/>
    </source>
</evidence>
<dbReference type="STRING" id="578462.A0A0L0TBU3"/>
<proteinExistence type="inferred from homology"/>
<gene>
    <name evidence="4" type="ORF">AMAG_16657</name>
</gene>
<protein>
    <recommendedName>
        <fullName evidence="6">30S ribosomal protein S17</fullName>
    </recommendedName>
</protein>
<keyword evidence="5" id="KW-1185">Reference proteome</keyword>
<evidence type="ECO:0000313" key="4">
    <source>
        <dbReference type="EMBL" id="KNE72170.1"/>
    </source>
</evidence>
<dbReference type="GO" id="GO:0006412">
    <property type="term" value="P:translation"/>
    <property type="evidence" value="ECO:0007669"/>
    <property type="project" value="InterPro"/>
</dbReference>
<dbReference type="GO" id="GO:1990904">
    <property type="term" value="C:ribonucleoprotein complex"/>
    <property type="evidence" value="ECO:0007669"/>
    <property type="project" value="UniProtKB-KW"/>
</dbReference>